<evidence type="ECO:0000313" key="3">
    <source>
        <dbReference type="EMBL" id="MCV6824346.1"/>
    </source>
</evidence>
<dbReference type="PANTHER" id="PTHR43777">
    <property type="entry name" value="MOLYBDENUM COFACTOR CYTIDYLYLTRANSFERASE"/>
    <property type="match status" value="1"/>
</dbReference>
<dbReference type="PANTHER" id="PTHR43777:SF1">
    <property type="entry name" value="MOLYBDENUM COFACTOR CYTIDYLYLTRANSFERASE"/>
    <property type="match status" value="1"/>
</dbReference>
<dbReference type="Gene3D" id="3.90.550.10">
    <property type="entry name" value="Spore Coat Polysaccharide Biosynthesis Protein SpsA, Chain A"/>
    <property type="match status" value="1"/>
</dbReference>
<sequence>MIVSRHFSGMTSCAILIPAAGASRRMGDRDKLLEPVFGEPILRRVVKRAQATGALVIVTVPALDHPRMAALKGVDVVTLPVPDAATGMAASFRVAQAELPKSIQSLLIALPDMPDITGEDMALMLNAFTAFPDQPILRAATEDGRPGHPVLLPNWCFKVLSKLEGDTGAKSILKAQANRVALLPLCDERAIRDLDTPENWAAWRKANPDA</sequence>
<gene>
    <name evidence="3" type="ORF">OH136_07230</name>
</gene>
<evidence type="ECO:0000313" key="4">
    <source>
        <dbReference type="Proteomes" id="UP001208041"/>
    </source>
</evidence>
<reference evidence="3" key="1">
    <citation type="submission" date="2022-10" db="EMBL/GenBank/DDBJ databases">
        <authorList>
            <person name="Yue Y."/>
        </authorList>
    </citation>
    <scope>NUCLEOTIDE SEQUENCE</scope>
    <source>
        <strain evidence="3">Z654</strain>
    </source>
</reference>
<dbReference type="InterPro" id="IPR025877">
    <property type="entry name" value="MobA-like_NTP_Trfase"/>
</dbReference>
<evidence type="ECO:0000259" key="2">
    <source>
        <dbReference type="Pfam" id="PF12804"/>
    </source>
</evidence>
<comment type="caution">
    <text evidence="3">The sequence shown here is derived from an EMBL/GenBank/DDBJ whole genome shotgun (WGS) entry which is preliminary data.</text>
</comment>
<organism evidence="3 4">
    <name type="scientific">Halocynthiibacter halioticoli</name>
    <dbReference type="NCBI Taxonomy" id="2986804"/>
    <lineage>
        <taxon>Bacteria</taxon>
        <taxon>Pseudomonadati</taxon>
        <taxon>Pseudomonadota</taxon>
        <taxon>Alphaproteobacteria</taxon>
        <taxon>Rhodobacterales</taxon>
        <taxon>Paracoccaceae</taxon>
        <taxon>Halocynthiibacter</taxon>
    </lineage>
</organism>
<feature type="domain" description="MobA-like NTP transferase" evidence="2">
    <location>
        <begin position="16"/>
        <end position="176"/>
    </location>
</feature>
<dbReference type="InterPro" id="IPR029044">
    <property type="entry name" value="Nucleotide-diphossugar_trans"/>
</dbReference>
<dbReference type="EMBL" id="JAOYFC010000001">
    <property type="protein sequence ID" value="MCV6824346.1"/>
    <property type="molecule type" value="Genomic_DNA"/>
</dbReference>
<dbReference type="GO" id="GO:0016779">
    <property type="term" value="F:nucleotidyltransferase activity"/>
    <property type="evidence" value="ECO:0007669"/>
    <property type="project" value="UniProtKB-ARBA"/>
</dbReference>
<dbReference type="Pfam" id="PF12804">
    <property type="entry name" value="NTP_transf_3"/>
    <property type="match status" value="1"/>
</dbReference>
<name>A0AAE3J0N0_9RHOB</name>
<proteinExistence type="predicted"/>
<accession>A0AAE3J0N0</accession>
<keyword evidence="1" id="KW-0460">Magnesium</keyword>
<dbReference type="CDD" id="cd04182">
    <property type="entry name" value="GT_2_like_f"/>
    <property type="match status" value="1"/>
</dbReference>
<dbReference type="SUPFAM" id="SSF53448">
    <property type="entry name" value="Nucleotide-diphospho-sugar transferases"/>
    <property type="match status" value="1"/>
</dbReference>
<evidence type="ECO:0000256" key="1">
    <source>
        <dbReference type="ARBA" id="ARBA00022842"/>
    </source>
</evidence>
<keyword evidence="4" id="KW-1185">Reference proteome</keyword>
<dbReference type="RefSeq" id="WP_263953157.1">
    <property type="nucleotide sequence ID" value="NZ_JAOYFC010000001.1"/>
</dbReference>
<dbReference type="Proteomes" id="UP001208041">
    <property type="component" value="Unassembled WGS sequence"/>
</dbReference>
<protein>
    <submittedName>
        <fullName evidence="3">Nucleotidyltransferase family protein</fullName>
    </submittedName>
</protein>
<dbReference type="AlphaFoldDB" id="A0AAE3J0N0"/>